<protein>
    <submittedName>
        <fullName evidence="1">Uncharacterized protein</fullName>
    </submittedName>
</protein>
<gene>
    <name evidence="1" type="ORF">R1flu_028940</name>
</gene>
<proteinExistence type="predicted"/>
<dbReference type="AlphaFoldDB" id="A0ABD1XN47"/>
<organism evidence="1 2">
    <name type="scientific">Riccia fluitans</name>
    <dbReference type="NCBI Taxonomy" id="41844"/>
    <lineage>
        <taxon>Eukaryota</taxon>
        <taxon>Viridiplantae</taxon>
        <taxon>Streptophyta</taxon>
        <taxon>Embryophyta</taxon>
        <taxon>Marchantiophyta</taxon>
        <taxon>Marchantiopsida</taxon>
        <taxon>Marchantiidae</taxon>
        <taxon>Marchantiales</taxon>
        <taxon>Ricciaceae</taxon>
        <taxon>Riccia</taxon>
    </lineage>
</organism>
<dbReference type="Proteomes" id="UP001605036">
    <property type="component" value="Unassembled WGS sequence"/>
</dbReference>
<comment type="caution">
    <text evidence="1">The sequence shown here is derived from an EMBL/GenBank/DDBJ whole genome shotgun (WGS) entry which is preliminary data.</text>
</comment>
<keyword evidence="2" id="KW-1185">Reference proteome</keyword>
<accession>A0ABD1XN47</accession>
<sequence>MILSARFDAAKAALSLEDGDTSFQEIAMTGKGKALYCQEREPYVGGLIRFYVSTSVIQQEKLHKRPLNPSFRLTSPRIVMEASNYEESTYCDLIRESVWHQRESHLPSRGNLVYRDSPHGLYEFIPVPIDGQDNSSDDESWISPPSKTARSLCRYRVGDILRCWDATMQQPSSSLYHAKVLVDHSELRLQEYTSTVDFSTSLCDPHRVRAALAFQMSMPKLTTGDNVCL</sequence>
<reference evidence="1 2" key="1">
    <citation type="submission" date="2024-09" db="EMBL/GenBank/DDBJ databases">
        <title>Chromosome-scale assembly of Riccia fluitans.</title>
        <authorList>
            <person name="Paukszto L."/>
            <person name="Sawicki J."/>
            <person name="Karawczyk K."/>
            <person name="Piernik-Szablinska J."/>
            <person name="Szczecinska M."/>
            <person name="Mazdziarz M."/>
        </authorList>
    </citation>
    <scope>NUCLEOTIDE SEQUENCE [LARGE SCALE GENOMIC DNA]</scope>
    <source>
        <strain evidence="1">Rf_01</strain>
        <tissue evidence="1">Aerial parts of the thallus</tissue>
    </source>
</reference>
<dbReference type="EMBL" id="JBHFFA010000008">
    <property type="protein sequence ID" value="KAL2610367.1"/>
    <property type="molecule type" value="Genomic_DNA"/>
</dbReference>
<evidence type="ECO:0000313" key="2">
    <source>
        <dbReference type="Proteomes" id="UP001605036"/>
    </source>
</evidence>
<name>A0ABD1XN47_9MARC</name>
<evidence type="ECO:0000313" key="1">
    <source>
        <dbReference type="EMBL" id="KAL2610367.1"/>
    </source>
</evidence>